<evidence type="ECO:0000256" key="1">
    <source>
        <dbReference type="PROSITE-ProRule" id="PRU00042"/>
    </source>
</evidence>
<dbReference type="PROSITE" id="PS50157">
    <property type="entry name" value="ZINC_FINGER_C2H2_2"/>
    <property type="match status" value="1"/>
</dbReference>
<dbReference type="GO" id="GO:0009740">
    <property type="term" value="P:gibberellic acid mediated signaling pathway"/>
    <property type="evidence" value="ECO:0007669"/>
    <property type="project" value="TreeGrafter"/>
</dbReference>
<dbReference type="PANTHER" id="PTHR46353">
    <property type="entry name" value="ZINC FINGER PROTEIN 5"/>
    <property type="match status" value="1"/>
</dbReference>
<dbReference type="GO" id="GO:0003700">
    <property type="term" value="F:DNA-binding transcription factor activity"/>
    <property type="evidence" value="ECO:0007669"/>
    <property type="project" value="TreeGrafter"/>
</dbReference>
<dbReference type="Gene3D" id="3.30.160.60">
    <property type="entry name" value="Classic Zinc Finger"/>
    <property type="match status" value="1"/>
</dbReference>
<dbReference type="GO" id="GO:0005634">
    <property type="term" value="C:nucleus"/>
    <property type="evidence" value="ECO:0007669"/>
    <property type="project" value="TreeGrafter"/>
</dbReference>
<dbReference type="SUPFAM" id="SSF57667">
    <property type="entry name" value="beta-beta-alpha zinc fingers"/>
    <property type="match status" value="1"/>
</dbReference>
<dbReference type="InterPro" id="IPR013087">
    <property type="entry name" value="Znf_C2H2_type"/>
</dbReference>
<dbReference type="AlphaFoldDB" id="A0A1J3FM17"/>
<dbReference type="GO" id="GO:0009736">
    <property type="term" value="P:cytokinin-activated signaling pathway"/>
    <property type="evidence" value="ECO:0007669"/>
    <property type="project" value="TreeGrafter"/>
</dbReference>
<dbReference type="EMBL" id="GEVK01009240">
    <property type="protein sequence ID" value="JAU43592.1"/>
    <property type="molecule type" value="Transcribed_RNA"/>
</dbReference>
<dbReference type="PROSITE" id="PS00028">
    <property type="entry name" value="ZINC_FINGER_C2H2_1"/>
    <property type="match status" value="1"/>
</dbReference>
<dbReference type="InterPro" id="IPR036236">
    <property type="entry name" value="Znf_C2H2_sf"/>
</dbReference>
<accession>A0A1J3FM17</accession>
<protein>
    <submittedName>
        <fullName evidence="4">Zinc finger protein 5</fullName>
    </submittedName>
</protein>
<feature type="compositionally biased region" description="Polar residues" evidence="2">
    <location>
        <begin position="1"/>
        <end position="12"/>
    </location>
</feature>
<dbReference type="InterPro" id="IPR044299">
    <property type="entry name" value="GIS3/ZFP5/ZFP6"/>
</dbReference>
<name>A0A1J3FM17_NOCCA</name>
<dbReference type="GO" id="GO:0008270">
    <property type="term" value="F:zinc ion binding"/>
    <property type="evidence" value="ECO:0007669"/>
    <property type="project" value="UniProtKB-KW"/>
</dbReference>
<evidence type="ECO:0000259" key="3">
    <source>
        <dbReference type="PROSITE" id="PS50157"/>
    </source>
</evidence>
<organism evidence="4">
    <name type="scientific">Noccaea caerulescens</name>
    <name type="common">Alpine penny-cress</name>
    <name type="synonym">Thlaspi caerulescens</name>
    <dbReference type="NCBI Taxonomy" id="107243"/>
    <lineage>
        <taxon>Eukaryota</taxon>
        <taxon>Viridiplantae</taxon>
        <taxon>Streptophyta</taxon>
        <taxon>Embryophyta</taxon>
        <taxon>Tracheophyta</taxon>
        <taxon>Spermatophyta</taxon>
        <taxon>Magnoliopsida</taxon>
        <taxon>eudicotyledons</taxon>
        <taxon>Gunneridae</taxon>
        <taxon>Pentapetalae</taxon>
        <taxon>rosids</taxon>
        <taxon>malvids</taxon>
        <taxon>Brassicales</taxon>
        <taxon>Brassicaceae</taxon>
        <taxon>Coluteocarpeae</taxon>
        <taxon>Noccaea</taxon>
    </lineage>
</organism>
<keyword evidence="1" id="KW-0862">Zinc</keyword>
<evidence type="ECO:0000256" key="2">
    <source>
        <dbReference type="SAM" id="MobiDB-lite"/>
    </source>
</evidence>
<dbReference type="GO" id="GO:0010090">
    <property type="term" value="P:trichome morphogenesis"/>
    <property type="evidence" value="ECO:0007669"/>
    <property type="project" value="InterPro"/>
</dbReference>
<feature type="region of interest" description="Disordered" evidence="2">
    <location>
        <begin position="1"/>
        <end position="20"/>
    </location>
</feature>
<proteinExistence type="predicted"/>
<sequence length="214" mass="23757">MSISPTMSRTGESSSGSSSDKTIKLFGFELFSGNHSPEVMTADSVSSSTNNTTSLVLKRLECQYCGKEFANSQALGGHQNAHKKERLKKKRLQLQARRASIGYYLTSHQQPITTSFQRQYKTPSYCAFSSMHVNNNQMGVFNEDWSSMSSQISFANKDTCQDLNEQSGEMGKLYGVQQNMIQFQRDLSSRSGSKTTKRSINSLDLHLGFAGDTA</sequence>
<keyword evidence="1" id="KW-0863">Zinc-finger</keyword>
<dbReference type="GO" id="GO:0000976">
    <property type="term" value="F:transcription cis-regulatory region binding"/>
    <property type="evidence" value="ECO:0007669"/>
    <property type="project" value="TreeGrafter"/>
</dbReference>
<keyword evidence="1" id="KW-0479">Metal-binding</keyword>
<evidence type="ECO:0000313" key="4">
    <source>
        <dbReference type="EMBL" id="JAU43592.1"/>
    </source>
</evidence>
<reference evidence="4" key="1">
    <citation type="submission" date="2016-07" db="EMBL/GenBank/DDBJ databases">
        <title>De novo transcriptome assembly of four accessions of the metal hyperaccumulator plant Noccaea caerulescens.</title>
        <authorList>
            <person name="Blande D."/>
            <person name="Halimaa P."/>
            <person name="Tervahauta A.I."/>
            <person name="Aarts M.G."/>
            <person name="Karenlampi S.O."/>
        </authorList>
    </citation>
    <scope>NUCLEOTIDE SEQUENCE</scope>
</reference>
<feature type="domain" description="C2H2-type" evidence="3">
    <location>
        <begin position="60"/>
        <end position="87"/>
    </location>
</feature>
<dbReference type="PANTHER" id="PTHR46353:SF5">
    <property type="entry name" value="ZINC FINGER PROTEIN 5"/>
    <property type="match status" value="1"/>
</dbReference>
<dbReference type="Pfam" id="PF13912">
    <property type="entry name" value="zf-C2H2_6"/>
    <property type="match status" value="1"/>
</dbReference>
<gene>
    <name evidence="4" type="ORF">LC_TR7454_c0_g1_i1_g.26578</name>
</gene>